<feature type="region of interest" description="Disordered" evidence="1">
    <location>
        <begin position="33"/>
        <end position="52"/>
    </location>
</feature>
<dbReference type="AlphaFoldDB" id="A0A7M1UR78"/>
<dbReference type="Proteomes" id="UP000593766">
    <property type="component" value="Chromosome"/>
</dbReference>
<sequence>MQRKDLLLIIVVLVIVSVITPVLILTMGFTPSGSAGGSPSTTTSTPYTETETGTVTISPVNEDGFGIVYAYVENVDWYEYNWIEYNWIFAMVIENKYKDVEIESVTVNGKQPFSVSFNGTNMDVFVIPAGSKIGVVIKALIMNVTEGDHVNVVFHFADGRKYEKTFPLISGYFETTGLVEPMFEVRVEDVKLVEDPSWNYLRYTFTVENKGVVPLVITKFASPEMWFISISRKTDPNGLIWESCSLSDETRPWSPIVILPGESTRIALNLSSSNLFETTVVKFMINDNMYETFVPNPEARFTKTTKPLVKLYNYFVEKTEDGWNITLIVANIADSYMPLNFIRVEVWNDNNTLKYVGAIWVDQSTIRRSGDITVSPFPTRPGEYAIVELKLGNEFLPGDHVKFKFGSISYNSGDVTIIFEYEITL</sequence>
<organism evidence="3 4">
    <name type="scientific">Thermosphaera chiliense</name>
    <dbReference type="NCBI Taxonomy" id="3402707"/>
    <lineage>
        <taxon>Archaea</taxon>
        <taxon>Thermoproteota</taxon>
        <taxon>Thermoprotei</taxon>
        <taxon>Desulfurococcales</taxon>
        <taxon>Desulfurococcaceae</taxon>
        <taxon>Thermosphaera</taxon>
    </lineage>
</organism>
<dbReference type="GeneID" id="59454109"/>
<evidence type="ECO:0000256" key="2">
    <source>
        <dbReference type="SAM" id="Phobius"/>
    </source>
</evidence>
<dbReference type="KEGG" id="tcs:IMZ38_01785"/>
<protein>
    <submittedName>
        <fullName evidence="3">Uncharacterized protein</fullName>
    </submittedName>
</protein>
<gene>
    <name evidence="3" type="ORF">IMZ38_01785</name>
</gene>
<proteinExistence type="predicted"/>
<evidence type="ECO:0000256" key="1">
    <source>
        <dbReference type="SAM" id="MobiDB-lite"/>
    </source>
</evidence>
<name>A0A7M1UR78_9CREN</name>
<reference evidence="3 4" key="1">
    <citation type="submission" date="2020-10" db="EMBL/GenBank/DDBJ databases">
        <title>Complete genome sequence of Thermosphaera aggregans strain 3507.</title>
        <authorList>
            <person name="Zayulina K.S."/>
            <person name="Elcheninov A.G."/>
            <person name="Toshchakov S.V."/>
            <person name="Kublanov I.V."/>
            <person name="Kochetkova T.V."/>
        </authorList>
    </citation>
    <scope>NUCLEOTIDE SEQUENCE [LARGE SCALE GENOMIC DNA]</scope>
    <source>
        <strain evidence="3 4">3507</strain>
    </source>
</reference>
<keyword evidence="2" id="KW-0812">Transmembrane</keyword>
<evidence type="ECO:0000313" key="3">
    <source>
        <dbReference type="EMBL" id="QOR94691.1"/>
    </source>
</evidence>
<keyword evidence="2" id="KW-0472">Membrane</keyword>
<keyword evidence="2" id="KW-1133">Transmembrane helix</keyword>
<feature type="transmembrane region" description="Helical" evidence="2">
    <location>
        <begin position="7"/>
        <end position="29"/>
    </location>
</feature>
<accession>A0A7M1UR78</accession>
<dbReference type="EMBL" id="CP063144">
    <property type="protein sequence ID" value="QOR94691.1"/>
    <property type="molecule type" value="Genomic_DNA"/>
</dbReference>
<dbReference type="RefSeq" id="WP_193436488.1">
    <property type="nucleotide sequence ID" value="NZ_CP063144.1"/>
</dbReference>
<evidence type="ECO:0000313" key="4">
    <source>
        <dbReference type="Proteomes" id="UP000593766"/>
    </source>
</evidence>
<keyword evidence="4" id="KW-1185">Reference proteome</keyword>